<accession>A0A1Y1JUJ9</accession>
<evidence type="ECO:0000313" key="6">
    <source>
        <dbReference type="EMBL" id="JAV51811.1"/>
    </source>
</evidence>
<organism evidence="6">
    <name type="scientific">Photinus pyralis</name>
    <name type="common">Common eastern firefly</name>
    <name type="synonym">Lampyris pyralis</name>
    <dbReference type="NCBI Taxonomy" id="7054"/>
    <lineage>
        <taxon>Eukaryota</taxon>
        <taxon>Metazoa</taxon>
        <taxon>Ecdysozoa</taxon>
        <taxon>Arthropoda</taxon>
        <taxon>Hexapoda</taxon>
        <taxon>Insecta</taxon>
        <taxon>Pterygota</taxon>
        <taxon>Neoptera</taxon>
        <taxon>Endopterygota</taxon>
        <taxon>Coleoptera</taxon>
        <taxon>Polyphaga</taxon>
        <taxon>Elateriformia</taxon>
        <taxon>Elateroidea</taxon>
        <taxon>Lampyridae</taxon>
        <taxon>Lampyrinae</taxon>
        <taxon>Photinus</taxon>
    </lineage>
</organism>
<dbReference type="InterPro" id="IPR009030">
    <property type="entry name" value="Growth_fac_rcpt_cys_sf"/>
</dbReference>
<reference evidence="6" key="1">
    <citation type="journal article" date="2016" name="Sci. Rep.">
        <title>Molecular characterization of firefly nuptial gifts: a multi-omics approach sheds light on postcopulatory sexual selection.</title>
        <authorList>
            <person name="Al-Wathiqui N."/>
            <person name="Fallon T.R."/>
            <person name="South A."/>
            <person name="Weng J.K."/>
            <person name="Lewis S.M."/>
        </authorList>
    </citation>
    <scope>NUCLEOTIDE SEQUENCE</scope>
</reference>
<keyword evidence="3" id="KW-0812">Transmembrane</keyword>
<dbReference type="InterPro" id="IPR000742">
    <property type="entry name" value="EGF"/>
</dbReference>
<dbReference type="InterPro" id="IPR002049">
    <property type="entry name" value="LE_dom"/>
</dbReference>
<protein>
    <recommendedName>
        <fullName evidence="5">EMI domain-containing protein</fullName>
    </recommendedName>
</protein>
<dbReference type="Pfam" id="PF07546">
    <property type="entry name" value="EMI"/>
    <property type="match status" value="1"/>
</dbReference>
<dbReference type="GO" id="GO:0048513">
    <property type="term" value="P:animal organ development"/>
    <property type="evidence" value="ECO:0007669"/>
    <property type="project" value="UniProtKB-ARBA"/>
</dbReference>
<dbReference type="SMART" id="SM00181">
    <property type="entry name" value="EGF"/>
    <property type="match status" value="2"/>
</dbReference>
<keyword evidence="3" id="KW-1133">Transmembrane helix</keyword>
<dbReference type="SUPFAM" id="SSF57184">
    <property type="entry name" value="Growth factor receptor domain"/>
    <property type="match status" value="1"/>
</dbReference>
<dbReference type="PROSITE" id="PS51041">
    <property type="entry name" value="EMI"/>
    <property type="match status" value="1"/>
</dbReference>
<evidence type="ECO:0000256" key="1">
    <source>
        <dbReference type="ARBA" id="ARBA00022729"/>
    </source>
</evidence>
<keyword evidence="3" id="KW-0472">Membrane</keyword>
<keyword evidence="2" id="KW-1015">Disulfide bond</keyword>
<dbReference type="EMBL" id="GEZM01102748">
    <property type="protein sequence ID" value="JAV51811.1"/>
    <property type="molecule type" value="Transcribed_RNA"/>
</dbReference>
<proteinExistence type="predicted"/>
<feature type="transmembrane region" description="Helical" evidence="3">
    <location>
        <begin position="362"/>
        <end position="387"/>
    </location>
</feature>
<dbReference type="PROSITE" id="PS00022">
    <property type="entry name" value="EGF_1"/>
    <property type="match status" value="1"/>
</dbReference>
<dbReference type="GO" id="GO:0048731">
    <property type="term" value="P:system development"/>
    <property type="evidence" value="ECO:0007669"/>
    <property type="project" value="UniProtKB-ARBA"/>
</dbReference>
<feature type="signal peptide" evidence="4">
    <location>
        <begin position="1"/>
        <end position="25"/>
    </location>
</feature>
<evidence type="ECO:0000256" key="3">
    <source>
        <dbReference type="SAM" id="Phobius"/>
    </source>
</evidence>
<feature type="domain" description="EMI" evidence="5">
    <location>
        <begin position="28"/>
        <end position="105"/>
    </location>
</feature>
<dbReference type="InterPro" id="IPR011489">
    <property type="entry name" value="EMI_domain"/>
</dbReference>
<feature type="chain" id="PRO_5012937343" description="EMI domain-containing protein" evidence="4">
    <location>
        <begin position="26"/>
        <end position="551"/>
    </location>
</feature>
<sequence length="551" mass="60904">MSLLRSNMWLVLTVLVGSFAHYILALDGDNICPEEERFTTNITQLVLRNVTIRNYKWCVNMPPRCSYYTENQRYIQEVIEKEEVRLVNRCCSGFKEDAISSTCVFDCAQCSTVECKLSSECSCPPGFWGQECNLGCPDYYWGPNCFEKCPCIKGSCNPITGYCNCPPGWKGSRCEEELTPQTNSSARSDGSNFVKSLTKQSDRAHYPTLQKYFTFMVTTHNPASAVRTESDPLSISTPKIASALVSHTETTTEINDQRPPVAINDVGGKTEMSTESVAAQSIIQESGTQQNQSFVNNSMLDRAISVSQDIVKEKVAESIGVSVTNTQTVSSEGSWLDDQSPADIDTNLSTHPNGTYVKSSHIIFSVGAVVGILATIIIIVAVTFLTTQNYKYKHNKMSILGNDKNTKNGSSDGRLSAVAIYTRSVFHTPLPEPPALEIPIFSAPLESRTTATSLQAHVVCSMHLQNETNNRKDARFIDEFYDHPPSTGSYRAASIPEPPYLQTVTSASKEHLYDEIPCWKHASENNALILDKLSHYANTPSHTNSGSIRKI</sequence>
<dbReference type="Gene3D" id="2.170.300.10">
    <property type="entry name" value="Tie2 ligand-binding domain superfamily"/>
    <property type="match status" value="1"/>
</dbReference>
<name>A0A1Y1JUJ9_PHOPY</name>
<keyword evidence="1 4" id="KW-0732">Signal</keyword>
<evidence type="ECO:0000256" key="2">
    <source>
        <dbReference type="ARBA" id="ARBA00023157"/>
    </source>
</evidence>
<dbReference type="InterPro" id="IPR052108">
    <property type="entry name" value="MEGF/SIB"/>
</dbReference>
<dbReference type="CDD" id="cd00055">
    <property type="entry name" value="EGF_Lam"/>
    <property type="match status" value="1"/>
</dbReference>
<evidence type="ECO:0000256" key="4">
    <source>
        <dbReference type="SAM" id="SignalP"/>
    </source>
</evidence>
<dbReference type="PROSITE" id="PS01186">
    <property type="entry name" value="EGF_2"/>
    <property type="match status" value="1"/>
</dbReference>
<dbReference type="PANTHER" id="PTHR24035:SF109">
    <property type="entry name" value="PROTEIN DRAPER"/>
    <property type="match status" value="1"/>
</dbReference>
<dbReference type="AlphaFoldDB" id="A0A1Y1JUJ9"/>
<dbReference type="PANTHER" id="PTHR24035">
    <property type="entry name" value="MULTIPLE EPIDERMAL GROWTH FACTOR-LIKE DOMAINS PROTEIN"/>
    <property type="match status" value="1"/>
</dbReference>
<evidence type="ECO:0000259" key="5">
    <source>
        <dbReference type="PROSITE" id="PS51041"/>
    </source>
</evidence>